<organism evidence="3 4">
    <name type="scientific">Pseudocercospora fuligena</name>
    <dbReference type="NCBI Taxonomy" id="685502"/>
    <lineage>
        <taxon>Eukaryota</taxon>
        <taxon>Fungi</taxon>
        <taxon>Dikarya</taxon>
        <taxon>Ascomycota</taxon>
        <taxon>Pezizomycotina</taxon>
        <taxon>Dothideomycetes</taxon>
        <taxon>Dothideomycetidae</taxon>
        <taxon>Mycosphaerellales</taxon>
        <taxon>Mycosphaerellaceae</taxon>
        <taxon>Pseudocercospora</taxon>
    </lineage>
</organism>
<evidence type="ECO:0000313" key="4">
    <source>
        <dbReference type="Proteomes" id="UP000660729"/>
    </source>
</evidence>
<evidence type="ECO:0000256" key="1">
    <source>
        <dbReference type="SAM" id="MobiDB-lite"/>
    </source>
</evidence>
<feature type="region of interest" description="Disordered" evidence="1">
    <location>
        <begin position="164"/>
        <end position="183"/>
    </location>
</feature>
<feature type="signal peptide" evidence="2">
    <location>
        <begin position="1"/>
        <end position="19"/>
    </location>
</feature>
<dbReference type="Proteomes" id="UP000660729">
    <property type="component" value="Unassembled WGS sequence"/>
</dbReference>
<dbReference type="AlphaFoldDB" id="A0A8H6RVL6"/>
<reference evidence="3" key="1">
    <citation type="submission" date="2020-04" db="EMBL/GenBank/DDBJ databases">
        <title>Draft genome resource of the tomato pathogen Pseudocercospora fuligena.</title>
        <authorList>
            <person name="Zaccaron A."/>
        </authorList>
    </citation>
    <scope>NUCLEOTIDE SEQUENCE</scope>
    <source>
        <strain evidence="3">PF001</strain>
    </source>
</reference>
<dbReference type="EMBL" id="JABCIY010000004">
    <property type="protein sequence ID" value="KAF7198034.1"/>
    <property type="molecule type" value="Genomic_DNA"/>
</dbReference>
<evidence type="ECO:0000313" key="3">
    <source>
        <dbReference type="EMBL" id="KAF7198034.1"/>
    </source>
</evidence>
<feature type="chain" id="PRO_5034173042" description="AA1-like domain-containing protein" evidence="2">
    <location>
        <begin position="20"/>
        <end position="183"/>
    </location>
</feature>
<protein>
    <recommendedName>
        <fullName evidence="5">AA1-like domain-containing protein</fullName>
    </recommendedName>
</protein>
<keyword evidence="4" id="KW-1185">Reference proteome</keyword>
<evidence type="ECO:0008006" key="5">
    <source>
        <dbReference type="Google" id="ProtNLM"/>
    </source>
</evidence>
<accession>A0A8H6RVL6</accession>
<proteinExistence type="predicted"/>
<sequence>MKRHSTTPIVFALTSIVAALSPFDVSGLTSHQPNGNPSGQVNYYRIAFSVNSTNSGKAQSGYCAKFWGDNSWLQEEAYSVNVPTGQWISCDTSEGAYDGGAPFQFQLFPNFSIGNFSLAIKEDLEDGESAYSMNHITNKTSDYTCQINPQQLPYNVVHASGDCSQPKGSKPFLFTASPEDPTI</sequence>
<dbReference type="OrthoDB" id="550577at2759"/>
<keyword evidence="2" id="KW-0732">Signal</keyword>
<name>A0A8H6RVL6_9PEZI</name>
<comment type="caution">
    <text evidence="3">The sequence shown here is derived from an EMBL/GenBank/DDBJ whole genome shotgun (WGS) entry which is preliminary data.</text>
</comment>
<evidence type="ECO:0000256" key="2">
    <source>
        <dbReference type="SAM" id="SignalP"/>
    </source>
</evidence>
<gene>
    <name evidence="3" type="ORF">HII31_00748</name>
</gene>